<dbReference type="Pfam" id="PF08811">
    <property type="entry name" value="DUF1800"/>
    <property type="match status" value="1"/>
</dbReference>
<feature type="chain" id="PRO_5011642513" evidence="1">
    <location>
        <begin position="23"/>
        <end position="568"/>
    </location>
</feature>
<dbReference type="OrthoDB" id="9772295at2"/>
<feature type="signal peptide" evidence="1">
    <location>
        <begin position="1"/>
        <end position="22"/>
    </location>
</feature>
<dbReference type="PANTHER" id="PTHR43737">
    <property type="entry name" value="BLL7424 PROTEIN"/>
    <property type="match status" value="1"/>
</dbReference>
<evidence type="ECO:0000256" key="1">
    <source>
        <dbReference type="SAM" id="SignalP"/>
    </source>
</evidence>
<keyword evidence="3" id="KW-1185">Reference proteome</keyword>
<proteinExistence type="predicted"/>
<dbReference type="AlphaFoldDB" id="A0A1I7HP04"/>
<gene>
    <name evidence="2" type="ORF">SAMN05216552_100680</name>
</gene>
<sequence length="568" mass="61490">MLRITFATSLTLLLAACGGDGADSPSTQAPPPPAVKRLLAGGTTAASAMTSAQASRFLAQATFGPNAEGIADVAASGPAAWIDTQFKLPQTLHRTMYEQLAATLPSGEKAGAGEFYASFWHQAMRGEDQLRQRVTFALSQIFVVSMQDGTVANYPRGVATYYDTLATHAFGNYRELLEAVALHPMMGLYLSHLRNRKETGTQVPDENFAREVMQLFTIGLYELNPDGSRRTANGRYIDTYGRDDVAGLAKVFTGWSWGGPDKIGHRFYGAMPDPNRDWLPMQNYPDMHSSSDKQFLGQRVAGGGSGEADLKVALDTLFKHPNVGPFFGRQLIQRLVKSNPSPAYIARVSAAFADNGSGVRGDMRAVIRAVLLDPEARDAAIPAYKLREPVLRLANWLRAFDARSASGRYRVGNLDDPLEGIGQSPMRAPSVFNYYRPGYAPPRTEIAYSGLVAPEMQIAGEPSVTGYLNFMQTAIQFGIGSGRDITANYSAAAALASQPAKLVEHVGLLMLNGTMSQRLRKRMLAAVESVPQPAPTGYNDGAVENGKNSRVYAAVFLAMASPEYIVQR</sequence>
<dbReference type="RefSeq" id="WP_093555092.1">
    <property type="nucleotide sequence ID" value="NZ_FPBO01000006.1"/>
</dbReference>
<dbReference type="EMBL" id="FPBO01000006">
    <property type="protein sequence ID" value="SFU62452.1"/>
    <property type="molecule type" value="Genomic_DNA"/>
</dbReference>
<dbReference type="InterPro" id="IPR014917">
    <property type="entry name" value="DUF1800"/>
</dbReference>
<protein>
    <submittedName>
        <fullName evidence="2">Uncharacterized conserved protein, DUF1800 family</fullName>
    </submittedName>
</protein>
<accession>A0A1I7HP04</accession>
<keyword evidence="1" id="KW-0732">Signal</keyword>
<name>A0A1I7HP04_9BURK</name>
<dbReference type="STRING" id="1035707.SAMN05216552_100680"/>
<evidence type="ECO:0000313" key="2">
    <source>
        <dbReference type="EMBL" id="SFU62452.1"/>
    </source>
</evidence>
<evidence type="ECO:0000313" key="3">
    <source>
        <dbReference type="Proteomes" id="UP000199391"/>
    </source>
</evidence>
<reference evidence="3" key="1">
    <citation type="submission" date="2016-10" db="EMBL/GenBank/DDBJ databases">
        <authorList>
            <person name="Varghese N."/>
            <person name="Submissions S."/>
        </authorList>
    </citation>
    <scope>NUCLEOTIDE SEQUENCE [LARGE SCALE GENOMIC DNA]</scope>
    <source>
        <strain evidence="3">CGMCC 1.11014</strain>
    </source>
</reference>
<dbReference type="PANTHER" id="PTHR43737:SF1">
    <property type="entry name" value="DUF1501 DOMAIN-CONTAINING PROTEIN"/>
    <property type="match status" value="1"/>
</dbReference>
<dbReference type="Proteomes" id="UP000199391">
    <property type="component" value="Unassembled WGS sequence"/>
</dbReference>
<dbReference type="PROSITE" id="PS51257">
    <property type="entry name" value="PROKAR_LIPOPROTEIN"/>
    <property type="match status" value="1"/>
</dbReference>
<organism evidence="2 3">
    <name type="scientific">Pseudoduganella namucuonensis</name>
    <dbReference type="NCBI Taxonomy" id="1035707"/>
    <lineage>
        <taxon>Bacteria</taxon>
        <taxon>Pseudomonadati</taxon>
        <taxon>Pseudomonadota</taxon>
        <taxon>Betaproteobacteria</taxon>
        <taxon>Burkholderiales</taxon>
        <taxon>Oxalobacteraceae</taxon>
        <taxon>Telluria group</taxon>
        <taxon>Pseudoduganella</taxon>
    </lineage>
</organism>